<dbReference type="Gene3D" id="1.20.120.1900">
    <property type="entry name" value="Gamma-tubulin complex, C-terminal domain"/>
    <property type="match status" value="1"/>
</dbReference>
<dbReference type="AlphaFoldDB" id="A0A834T484"/>
<feature type="domain" description="Gamma tubulin complex component C-terminal" evidence="6">
    <location>
        <begin position="891"/>
        <end position="1145"/>
    </location>
</feature>
<dbReference type="GO" id="GO:0000930">
    <property type="term" value="C:gamma-tubulin complex"/>
    <property type="evidence" value="ECO:0007669"/>
    <property type="project" value="TreeGrafter"/>
</dbReference>
<keyword evidence="5" id="KW-0206">Cytoskeleton</keyword>
<dbReference type="GO" id="GO:0031122">
    <property type="term" value="P:cytoplasmic microtubule organization"/>
    <property type="evidence" value="ECO:0007669"/>
    <property type="project" value="TreeGrafter"/>
</dbReference>
<keyword evidence="4" id="KW-0493">Microtubule</keyword>
<dbReference type="GO" id="GO:0005874">
    <property type="term" value="C:microtubule"/>
    <property type="evidence" value="ECO:0007669"/>
    <property type="project" value="UniProtKB-KW"/>
</dbReference>
<evidence type="ECO:0000256" key="5">
    <source>
        <dbReference type="ARBA" id="ARBA00023212"/>
    </source>
</evidence>
<evidence type="ECO:0000256" key="2">
    <source>
        <dbReference type="ARBA" id="ARBA00010337"/>
    </source>
</evidence>
<dbReference type="InterPro" id="IPR041470">
    <property type="entry name" value="GCP_N"/>
</dbReference>
<dbReference type="GO" id="GO:0000922">
    <property type="term" value="C:spindle pole"/>
    <property type="evidence" value="ECO:0007669"/>
    <property type="project" value="InterPro"/>
</dbReference>
<evidence type="ECO:0000313" key="9">
    <source>
        <dbReference type="Proteomes" id="UP000634136"/>
    </source>
</evidence>
<evidence type="ECO:0000259" key="7">
    <source>
        <dbReference type="Pfam" id="PF17681"/>
    </source>
</evidence>
<dbReference type="Pfam" id="PF17681">
    <property type="entry name" value="GCP_N_terminal"/>
    <property type="match status" value="1"/>
</dbReference>
<organism evidence="8 9">
    <name type="scientific">Senna tora</name>
    <dbReference type="NCBI Taxonomy" id="362788"/>
    <lineage>
        <taxon>Eukaryota</taxon>
        <taxon>Viridiplantae</taxon>
        <taxon>Streptophyta</taxon>
        <taxon>Embryophyta</taxon>
        <taxon>Tracheophyta</taxon>
        <taxon>Spermatophyta</taxon>
        <taxon>Magnoliopsida</taxon>
        <taxon>eudicotyledons</taxon>
        <taxon>Gunneridae</taxon>
        <taxon>Pentapetalae</taxon>
        <taxon>rosids</taxon>
        <taxon>fabids</taxon>
        <taxon>Fabales</taxon>
        <taxon>Fabaceae</taxon>
        <taxon>Caesalpinioideae</taxon>
        <taxon>Cassia clade</taxon>
        <taxon>Senna</taxon>
    </lineage>
</organism>
<proteinExistence type="inferred from homology"/>
<dbReference type="GO" id="GO:0000278">
    <property type="term" value="P:mitotic cell cycle"/>
    <property type="evidence" value="ECO:0007669"/>
    <property type="project" value="TreeGrafter"/>
</dbReference>
<dbReference type="Pfam" id="PF04130">
    <property type="entry name" value="GCP_C_terminal"/>
    <property type="match status" value="1"/>
</dbReference>
<dbReference type="PANTHER" id="PTHR19302">
    <property type="entry name" value="GAMMA TUBULIN COMPLEX PROTEIN"/>
    <property type="match status" value="1"/>
</dbReference>
<dbReference type="InterPro" id="IPR040457">
    <property type="entry name" value="GCP_C"/>
</dbReference>
<keyword evidence="3" id="KW-0963">Cytoplasm</keyword>
<dbReference type="GO" id="GO:0051321">
    <property type="term" value="P:meiotic cell cycle"/>
    <property type="evidence" value="ECO:0007669"/>
    <property type="project" value="TreeGrafter"/>
</dbReference>
<dbReference type="GO" id="GO:0043015">
    <property type="term" value="F:gamma-tubulin binding"/>
    <property type="evidence" value="ECO:0007669"/>
    <property type="project" value="InterPro"/>
</dbReference>
<dbReference type="FunFam" id="1.20.120.1900:FF:000018">
    <property type="entry name" value="Gamma-tubulin complex component 6 isoform A"/>
    <property type="match status" value="1"/>
</dbReference>
<reference evidence="8" key="1">
    <citation type="submission" date="2020-09" db="EMBL/GenBank/DDBJ databases">
        <title>Genome-Enabled Discovery of Anthraquinone Biosynthesis in Senna tora.</title>
        <authorList>
            <person name="Kang S.-H."/>
            <person name="Pandey R.P."/>
            <person name="Lee C.-M."/>
            <person name="Sim J.-S."/>
            <person name="Jeong J.-T."/>
            <person name="Choi B.-S."/>
            <person name="Jung M."/>
            <person name="Ginzburg D."/>
            <person name="Zhao K."/>
            <person name="Won S.Y."/>
            <person name="Oh T.-J."/>
            <person name="Yu Y."/>
            <person name="Kim N.-H."/>
            <person name="Lee O.R."/>
            <person name="Lee T.-H."/>
            <person name="Bashyal P."/>
            <person name="Kim T.-S."/>
            <person name="Lee W.-H."/>
            <person name="Kawkins C."/>
            <person name="Kim C.-K."/>
            <person name="Kim J.S."/>
            <person name="Ahn B.O."/>
            <person name="Rhee S.Y."/>
            <person name="Sohng J.K."/>
        </authorList>
    </citation>
    <scope>NUCLEOTIDE SEQUENCE</scope>
    <source>
        <tissue evidence="8">Leaf</tissue>
    </source>
</reference>
<dbReference type="InterPro" id="IPR042241">
    <property type="entry name" value="GCP_C_sf"/>
</dbReference>
<comment type="subcellular location">
    <subcellularLocation>
        <location evidence="1">Cytoplasm</location>
        <location evidence="1">Cytoskeleton</location>
    </subcellularLocation>
</comment>
<keyword evidence="9" id="KW-1185">Reference proteome</keyword>
<dbReference type="OrthoDB" id="775571at2759"/>
<evidence type="ECO:0000256" key="3">
    <source>
        <dbReference type="ARBA" id="ARBA00022490"/>
    </source>
</evidence>
<protein>
    <submittedName>
        <fullName evidence="8">Gamma-tubulin complex component 6</fullName>
    </submittedName>
</protein>
<dbReference type="GO" id="GO:0007020">
    <property type="term" value="P:microtubule nucleation"/>
    <property type="evidence" value="ECO:0007669"/>
    <property type="project" value="InterPro"/>
</dbReference>
<evidence type="ECO:0000313" key="8">
    <source>
        <dbReference type="EMBL" id="KAF7815439.1"/>
    </source>
</evidence>
<feature type="domain" description="Gamma tubulin complex component protein N-terminal" evidence="7">
    <location>
        <begin position="67"/>
        <end position="399"/>
    </location>
</feature>
<evidence type="ECO:0000259" key="6">
    <source>
        <dbReference type="Pfam" id="PF04130"/>
    </source>
</evidence>
<evidence type="ECO:0000256" key="1">
    <source>
        <dbReference type="ARBA" id="ARBA00004245"/>
    </source>
</evidence>
<name>A0A834T484_9FABA</name>
<evidence type="ECO:0000256" key="4">
    <source>
        <dbReference type="ARBA" id="ARBA00022701"/>
    </source>
</evidence>
<dbReference type="Proteomes" id="UP000634136">
    <property type="component" value="Unassembled WGS sequence"/>
</dbReference>
<sequence length="1255" mass="140437">MAVDANLASLFENLKVEDPWVRPKTWESIPFESGLHSHPDASSLSSSNQPLYDLSTVSEASLVRLAMNAMQGVKSALISIQKLSSIFCSDPADRTFHQISSLWKRASSTHSLGNVLKSIGCTGSLVFLLREFVDYFTNMNLEDSLISKSENHQNGEVREEKCPPHTLVNQAFAVAVGKVLEGYICALDTVYASAVLRCPSNDVALSLQLSSVSGCLKSIVHSKITLLEFYLHTKELRTQIEALGSICNLHKLAICLSDTSFDGLIAEATSEFSTFYRGADLLTFLYAQLNVADPAHCNLLKFLFLQSCEPYCGFIRSWIFKAEINDPYKEFIVKNIEHLPPNPVGKSGISFDFPLASFKEREGVAIPCFLKDSLVPLVRAGQQLQVLLKLLELCIPVATGDHSSEDFLPCWSGFSNSGPSNLSPLTFSRDDVEAMVLARDSYYKSMNEKLETLLTNLEIRYHQVPYFGNDGGTLDSLNLLISEDESIVLQTEDIRSSIMGNDNLDSDVSSTVDEFSYVEDMYDLSESSASDNSEEQLETKQLISGQQSYVSALSFSRCTAISSSMQTSCQHGKPYSDSYEIGDKKDANDHLVKISHERMISSCMSKSSCSFKINTQYRNSPNDAYWPVGHLLKISFDDNEIDGQMVTENHVELERDATSYLGNTIAISDALSRDALGKNVYDNNKLSLNLCSIQPQTIDHQYNSPSMNPLSKNPMLTRNALLGMMGRNGEKYFTDNRQSLPYFDFSIVDDPCKAYMDKLLIDSRYSRGYAIPLNCSESGTGNKNDNYCEEDHSGEDGLIDDTKVCVTASLDSKNHNQDVLADVSGGSSWERLLGSFRKTVNCDATHKKIFLSTFEIPLDIIIDKCLLQEIILQYNYVSKLTIYLLEEAFELKKHLLALRRYHFMEVADWADLFILSLWHHRWSVTEANERLSEIQGLLELSIQKSSCEQDLNKDRLFVYMKGHGKMPLPISTIGVRSFDFLGLGYRVDWPVNIVLTPAALKIYADIFSFLIQVKLAIFSLTDVWCSLKDLVHTPNKNLNSELNHHEVGRLNMIMKLRNQVSHFVSTLQQYVESQLSHVSWCGFLHSLQHKVKDMMDLESVHMEYLANSLRICFLSDETRTVGSIIESILQCALDFRLCLKAGAWDVEIDEENLSGISSRINISQMSPMKWGIMLSEPRWQAVSMAMRPALMGSVALMFGPVAGSAGWSGSSPAPDRMCVDLYDTLGPVCKVVCLLCKVQEKELITGRSAYLLCKV</sequence>
<dbReference type="InterPro" id="IPR007259">
    <property type="entry name" value="GCP"/>
</dbReference>
<dbReference type="EMBL" id="JAAIUW010000009">
    <property type="protein sequence ID" value="KAF7815439.1"/>
    <property type="molecule type" value="Genomic_DNA"/>
</dbReference>
<dbReference type="GO" id="GO:0051225">
    <property type="term" value="P:spindle assembly"/>
    <property type="evidence" value="ECO:0007669"/>
    <property type="project" value="TreeGrafter"/>
</dbReference>
<accession>A0A834T484</accession>
<comment type="similarity">
    <text evidence="2">Belongs to the TUBGCP family.</text>
</comment>
<gene>
    <name evidence="8" type="ORF">G2W53_029408</name>
</gene>
<comment type="caution">
    <text evidence="8">The sequence shown here is derived from an EMBL/GenBank/DDBJ whole genome shotgun (WGS) entry which is preliminary data.</text>
</comment>
<dbReference type="PANTHER" id="PTHR19302:SF70">
    <property type="entry name" value="GAMMA-TUBULIN COMPLEX COMPONENT 6"/>
    <property type="match status" value="1"/>
</dbReference>
<dbReference type="GO" id="GO:0051011">
    <property type="term" value="F:microtubule minus-end binding"/>
    <property type="evidence" value="ECO:0007669"/>
    <property type="project" value="TreeGrafter"/>
</dbReference>